<reference evidence="1 2" key="1">
    <citation type="submission" date="2017-02" db="EMBL/GenBank/DDBJ databases">
        <title>Complete genome sequence of the cold-active Pseudoalteromonas aliena strain EH1 isolated from Arctic seawater.</title>
        <authorList>
            <person name="Kim E."/>
            <person name="Heo E."/>
            <person name="Kim H."/>
            <person name="Kim D."/>
        </authorList>
    </citation>
    <scope>NUCLEOTIDE SEQUENCE [LARGE SCALE GENOMIC DNA]</scope>
    <source>
        <strain evidence="1 2">EH1</strain>
    </source>
</reference>
<dbReference type="GO" id="GO:0008237">
    <property type="term" value="F:metallopeptidase activity"/>
    <property type="evidence" value="ECO:0007669"/>
    <property type="project" value="InterPro"/>
</dbReference>
<dbReference type="KEGG" id="paln:B0W48_01840"/>
<accession>A0A1Q2GU55</accession>
<sequence>MKEYKFRQYMPVPVLRSITDIIDGEGNISGMRYYTAHENTKFGTERYAYSLPPEDVCPQGRCSSNFSQLLSKMANSQKLREMRKAWKADVVLFIHPFFDSVSGVAGKAYKPVRSGDRNNKHLAFAVSSWGFNTYANEYYAMHELFHLIGLGHSAHNSGQPGVSPARAFIGKYTDSDKDKTTYGV</sequence>
<dbReference type="AlphaFoldDB" id="A0A1Q2GU55"/>
<dbReference type="Gene3D" id="3.40.390.10">
    <property type="entry name" value="Collagenase (Catalytic Domain)"/>
    <property type="match status" value="1"/>
</dbReference>
<dbReference type="STRING" id="247523.B0W48_01840"/>
<organism evidence="1 2">
    <name type="scientific">Pseudoalteromonas aliena</name>
    <dbReference type="NCBI Taxonomy" id="247523"/>
    <lineage>
        <taxon>Bacteria</taxon>
        <taxon>Pseudomonadati</taxon>
        <taxon>Pseudomonadota</taxon>
        <taxon>Gammaproteobacteria</taxon>
        <taxon>Alteromonadales</taxon>
        <taxon>Pseudoalteromonadaceae</taxon>
        <taxon>Pseudoalteromonas</taxon>
    </lineage>
</organism>
<evidence type="ECO:0000313" key="1">
    <source>
        <dbReference type="EMBL" id="AQP98649.1"/>
    </source>
</evidence>
<dbReference type="SUPFAM" id="SSF55486">
    <property type="entry name" value="Metalloproteases ('zincins'), catalytic domain"/>
    <property type="match status" value="1"/>
</dbReference>
<dbReference type="EMBL" id="CP019628">
    <property type="protein sequence ID" value="AQP98649.1"/>
    <property type="molecule type" value="Genomic_DNA"/>
</dbReference>
<gene>
    <name evidence="1" type="ORF">B0W48_01840</name>
</gene>
<dbReference type="Proteomes" id="UP000188243">
    <property type="component" value="Chromosome"/>
</dbReference>
<evidence type="ECO:0000313" key="2">
    <source>
        <dbReference type="Proteomes" id="UP000188243"/>
    </source>
</evidence>
<protein>
    <submittedName>
        <fullName evidence="1">Uncharacterized protein</fullName>
    </submittedName>
</protein>
<dbReference type="InterPro" id="IPR024079">
    <property type="entry name" value="MetalloPept_cat_dom_sf"/>
</dbReference>
<proteinExistence type="predicted"/>
<name>A0A1Q2GU55_9GAMM</name>